<dbReference type="eggNOG" id="COG3935">
    <property type="taxonomic scope" value="Bacteria"/>
</dbReference>
<dbReference type="OrthoDB" id="9770238at2"/>
<organism evidence="4 5">
    <name type="scientific">Jeotgalicoccus saudimassiliensis</name>
    <dbReference type="NCBI Taxonomy" id="1461582"/>
    <lineage>
        <taxon>Bacteria</taxon>
        <taxon>Bacillati</taxon>
        <taxon>Bacillota</taxon>
        <taxon>Bacilli</taxon>
        <taxon>Bacillales</taxon>
        <taxon>Staphylococcaceae</taxon>
        <taxon>Jeotgalicoccus</taxon>
    </lineage>
</organism>
<dbReference type="AlphaFoldDB" id="A0A078M4G9"/>
<evidence type="ECO:0000259" key="3">
    <source>
        <dbReference type="Pfam" id="PF21984"/>
    </source>
</evidence>
<dbReference type="HOGENOM" id="CLU_091656_0_1_9"/>
<dbReference type="STRING" id="1461582.BN1048_00876"/>
<dbReference type="SUPFAM" id="SSF158499">
    <property type="entry name" value="DnaD domain-like"/>
    <property type="match status" value="1"/>
</dbReference>
<gene>
    <name evidence="4" type="primary">dnaD</name>
    <name evidence="4" type="ORF">BN1048_00876</name>
</gene>
<feature type="domain" description="DnaB/C C-terminal" evidence="2">
    <location>
        <begin position="123"/>
        <end position="182"/>
    </location>
</feature>
<evidence type="ECO:0000259" key="2">
    <source>
        <dbReference type="Pfam" id="PF07261"/>
    </source>
</evidence>
<protein>
    <submittedName>
        <fullName evidence="4">DNA replication protein DnaD</fullName>
    </submittedName>
</protein>
<dbReference type="RefSeq" id="WP_035808844.1">
    <property type="nucleotide sequence ID" value="NZ_CCSE01000001.1"/>
</dbReference>
<dbReference type="InterPro" id="IPR036388">
    <property type="entry name" value="WH-like_DNA-bd_sf"/>
</dbReference>
<dbReference type="InterPro" id="IPR034829">
    <property type="entry name" value="DnaD-like_sf"/>
</dbReference>
<dbReference type="NCBIfam" id="TIGR01446">
    <property type="entry name" value="DnaD_dom"/>
    <property type="match status" value="1"/>
</dbReference>
<dbReference type="InterPro" id="IPR053843">
    <property type="entry name" value="DnaD_N"/>
</dbReference>
<dbReference type="Proteomes" id="UP000044136">
    <property type="component" value="Unassembled WGS sequence"/>
</dbReference>
<evidence type="ECO:0000256" key="1">
    <source>
        <dbReference type="ARBA" id="ARBA00093462"/>
    </source>
</evidence>
<proteinExistence type="inferred from homology"/>
<name>A0A078M4G9_9STAP</name>
<evidence type="ECO:0000313" key="5">
    <source>
        <dbReference type="Proteomes" id="UP000044136"/>
    </source>
</evidence>
<sequence length="207" mass="23906">MVNDYLKYITVPVNKILLDNYAAIGLDERGVIILIKLLERHRTYNTPLDFSELLSGTTLNESELTHIIQSLIKERLMELDTHEIDGKYTETYNFDPLYAKLEDFIMLEEKAPVKDDTSLRELFEYIEQLYGRAISPNEYQRLNSWMNDSNYQPEQIQDAVDIAYKSNITSLQYVERILSSTSKSEPVKGTGLPVISWLDGGSRLDNK</sequence>
<dbReference type="Pfam" id="PF21984">
    <property type="entry name" value="DnaD_N"/>
    <property type="match status" value="1"/>
</dbReference>
<feature type="domain" description="DnaD N-terminal" evidence="3">
    <location>
        <begin position="14"/>
        <end position="109"/>
    </location>
</feature>
<evidence type="ECO:0000313" key="4">
    <source>
        <dbReference type="EMBL" id="CEA00227.1"/>
    </source>
</evidence>
<reference evidence="4 5" key="1">
    <citation type="submission" date="2014-07" db="EMBL/GenBank/DDBJ databases">
        <authorList>
            <person name="Urmite Genomes Urmite Genomes"/>
        </authorList>
    </citation>
    <scope>NUCLEOTIDE SEQUENCE [LARGE SCALE GENOMIC DNA]</scope>
    <source>
        <strain evidence="4 5">13MG44_air</strain>
    </source>
</reference>
<dbReference type="InterPro" id="IPR006343">
    <property type="entry name" value="DnaB/C_C"/>
</dbReference>
<dbReference type="Pfam" id="PF07261">
    <property type="entry name" value="DnaB_2"/>
    <property type="match status" value="1"/>
</dbReference>
<accession>A0A078M4G9</accession>
<dbReference type="EMBL" id="CCSE01000001">
    <property type="protein sequence ID" value="CEA00227.1"/>
    <property type="molecule type" value="Genomic_DNA"/>
</dbReference>
<comment type="similarity">
    <text evidence="1">Belongs to the DnaB/DnaD family.</text>
</comment>
<keyword evidence="5" id="KW-1185">Reference proteome</keyword>
<dbReference type="Gene3D" id="1.10.10.10">
    <property type="entry name" value="Winged helix-like DNA-binding domain superfamily/Winged helix DNA-binding domain"/>
    <property type="match status" value="1"/>
</dbReference>
<dbReference type="Gene3D" id="1.10.10.630">
    <property type="entry name" value="DnaD domain-like"/>
    <property type="match status" value="1"/>
</dbReference>